<evidence type="ECO:0000313" key="2">
    <source>
        <dbReference type="Proteomes" id="UP000024404"/>
    </source>
</evidence>
<protein>
    <submittedName>
        <fullName evidence="1">Uncharacterized protein</fullName>
    </submittedName>
</protein>
<accession>A0A8R1XV54</accession>
<proteinExistence type="predicted"/>
<evidence type="ECO:0000313" key="1">
    <source>
        <dbReference type="EnsemblMetazoa" id="OVOC5411.1"/>
    </source>
</evidence>
<dbReference type="Proteomes" id="UP000024404">
    <property type="component" value="Unassembled WGS sequence"/>
</dbReference>
<dbReference type="EnsemblMetazoa" id="OVOC5411.1">
    <property type="protein sequence ID" value="OVOC5411.1"/>
    <property type="gene ID" value="WBGene00242220"/>
</dbReference>
<reference evidence="1" key="2">
    <citation type="submission" date="2022-06" db="UniProtKB">
        <authorList>
            <consortium name="EnsemblMetazoa"/>
        </authorList>
    </citation>
    <scope>IDENTIFICATION</scope>
</reference>
<sequence>MWPRYPNKQTLTECNRSYDLLTLNGMKYDRLRLDHLVVSITATSIFLESGRIIRLDSSQIEMGRGLLPSLELAFSLQYKGQC</sequence>
<dbReference type="AlphaFoldDB" id="A0A8R1XV54"/>
<dbReference type="EMBL" id="CMVM020000154">
    <property type="status" value="NOT_ANNOTATED_CDS"/>
    <property type="molecule type" value="Genomic_DNA"/>
</dbReference>
<organism evidence="1 2">
    <name type="scientific">Onchocerca volvulus</name>
    <dbReference type="NCBI Taxonomy" id="6282"/>
    <lineage>
        <taxon>Eukaryota</taxon>
        <taxon>Metazoa</taxon>
        <taxon>Ecdysozoa</taxon>
        <taxon>Nematoda</taxon>
        <taxon>Chromadorea</taxon>
        <taxon>Rhabditida</taxon>
        <taxon>Spirurina</taxon>
        <taxon>Spiruromorpha</taxon>
        <taxon>Filarioidea</taxon>
        <taxon>Onchocercidae</taxon>
        <taxon>Onchocerca</taxon>
    </lineage>
</organism>
<keyword evidence="2" id="KW-1185">Reference proteome</keyword>
<name>A0A8R1XV54_ONCVO</name>
<reference evidence="2" key="1">
    <citation type="submission" date="2013-10" db="EMBL/GenBank/DDBJ databases">
        <title>Genome sequencing of Onchocerca volvulus.</title>
        <authorList>
            <person name="Cotton J."/>
            <person name="Tsai J."/>
            <person name="Stanley E."/>
            <person name="Tracey A."/>
            <person name="Holroyd N."/>
            <person name="Lustigman S."/>
            <person name="Berriman M."/>
        </authorList>
    </citation>
    <scope>NUCLEOTIDE SEQUENCE</scope>
</reference>